<dbReference type="Proteomes" id="UP000069549">
    <property type="component" value="Chromosome 2"/>
</dbReference>
<evidence type="ECO:0000313" key="11">
    <source>
        <dbReference type="Proteomes" id="UP000516480"/>
    </source>
</evidence>
<dbReference type="EMBL" id="LT608138">
    <property type="protein sequence ID" value="SCL90428.1"/>
    <property type="molecule type" value="Genomic_DNA"/>
</dbReference>
<evidence type="ECO:0000313" key="7">
    <source>
        <dbReference type="Proteomes" id="UP000069549"/>
    </source>
</evidence>
<dbReference type="Proteomes" id="UP000219860">
    <property type="component" value="Chromosome 2"/>
</dbReference>
<evidence type="ECO:0000313" key="3">
    <source>
        <dbReference type="EMBL" id="SCL90428.1"/>
    </source>
</evidence>
<feature type="region of interest" description="Disordered" evidence="1">
    <location>
        <begin position="48"/>
        <end position="78"/>
    </location>
</feature>
<proteinExistence type="predicted"/>
<dbReference type="EMBL" id="LT608250">
    <property type="protein sequence ID" value="SCM15297.1"/>
    <property type="molecule type" value="Genomic_DNA"/>
</dbReference>
<dbReference type="Proteomes" id="UP000219974">
    <property type="component" value="Chromosome 2"/>
</dbReference>
<accession>A0A0Y9TT11</accession>
<dbReference type="EMBL" id="LT608266">
    <property type="protein sequence ID" value="SCM17092.1"/>
    <property type="molecule type" value="Genomic_DNA"/>
</dbReference>
<evidence type="ECO:0000313" key="10">
    <source>
        <dbReference type="Proteomes" id="UP000220214"/>
    </source>
</evidence>
<sequence>MIKNNKLGENATKLKNTLSKNMRPQLEQFGAFTKNAIDKNLSSLNEELKRKFTDSENEKEESKSNDQNEGETYDTSGNRIFGKVLEDITK</sequence>
<dbReference type="EMBL" id="LT160022">
    <property type="protein sequence ID" value="CXH90535.1"/>
    <property type="molecule type" value="Genomic_DNA"/>
</dbReference>
<feature type="compositionally biased region" description="Polar residues" evidence="1">
    <location>
        <begin position="13"/>
        <end position="22"/>
    </location>
</feature>
<name>A0A0Y9TT11_PLABE</name>
<evidence type="ECO:0000313" key="9">
    <source>
        <dbReference type="Proteomes" id="UP000219974"/>
    </source>
</evidence>
<evidence type="ECO:0000256" key="1">
    <source>
        <dbReference type="SAM" id="MobiDB-lite"/>
    </source>
</evidence>
<protein>
    <submittedName>
        <fullName evidence="2">Uncharacterized protein</fullName>
    </submittedName>
</protein>
<feature type="compositionally biased region" description="Basic and acidic residues" evidence="1">
    <location>
        <begin position="48"/>
        <end position="66"/>
    </location>
</feature>
<dbReference type="AlphaFoldDB" id="A0A0Y9TT11"/>
<dbReference type="OrthoDB" id="371813at2759"/>
<evidence type="ECO:0000313" key="8">
    <source>
        <dbReference type="Proteomes" id="UP000219860"/>
    </source>
</evidence>
<evidence type="ECO:0000313" key="5">
    <source>
        <dbReference type="EMBL" id="SCM17092.1"/>
    </source>
</evidence>
<organism evidence="2 7">
    <name type="scientific">Plasmodium berghei</name>
    <dbReference type="NCBI Taxonomy" id="5821"/>
    <lineage>
        <taxon>Eukaryota</taxon>
        <taxon>Sar</taxon>
        <taxon>Alveolata</taxon>
        <taxon>Apicomplexa</taxon>
        <taxon>Aconoidasida</taxon>
        <taxon>Haemosporida</taxon>
        <taxon>Plasmodiidae</taxon>
        <taxon>Plasmodium</taxon>
        <taxon>Plasmodium (Vinckeia)</taxon>
    </lineage>
</organism>
<dbReference type="Proteomes" id="UP000516480">
    <property type="component" value="Chromosome 2"/>
</dbReference>
<gene>
    <name evidence="2" type="ORF">PBK173_000033000</name>
    <name evidence="6" type="ORF">PBNK65E_000031000</name>
    <name evidence="3" type="ORF">PBNK65NY_000030700</name>
    <name evidence="4" type="ORF">PBSP11A_000030800</name>
    <name evidence="5" type="ORF">PBSP11RLL_000031000</name>
</gene>
<reference evidence="2 7" key="1">
    <citation type="submission" date="2016-02" db="EMBL/GenBank/DDBJ databases">
        <authorList>
            <consortium name="Pathogen Informatics"/>
        </authorList>
    </citation>
    <scope>NUCLEOTIDE SEQUENCE [LARGE SCALE GENOMIC DNA]</scope>
    <source>
        <strain evidence="2 7">K173</strain>
        <strain evidence="3 11">NK65 ny</strain>
        <strain evidence="6 10">NK65e</strain>
        <strain evidence="4 8">SP11 Antwerpcl1</strain>
        <strain evidence="5 9">SP11 RLL</strain>
    </source>
</reference>
<feature type="region of interest" description="Disordered" evidence="1">
    <location>
        <begin position="1"/>
        <end position="23"/>
    </location>
</feature>
<dbReference type="Proteomes" id="UP000220214">
    <property type="component" value="Chromosome 2"/>
</dbReference>
<evidence type="ECO:0000313" key="4">
    <source>
        <dbReference type="EMBL" id="SCM15297.1"/>
    </source>
</evidence>
<evidence type="ECO:0000313" key="6">
    <source>
        <dbReference type="EMBL" id="SCN22016.1"/>
    </source>
</evidence>
<dbReference type="EMBL" id="LT614628">
    <property type="protein sequence ID" value="SCN22016.1"/>
    <property type="molecule type" value="Genomic_DNA"/>
</dbReference>
<evidence type="ECO:0000313" key="2">
    <source>
        <dbReference type="EMBL" id="CXH90535.1"/>
    </source>
</evidence>